<organism evidence="2 3">
    <name type="scientific">Zygosaccharomyces rouxii</name>
    <dbReference type="NCBI Taxonomy" id="4956"/>
    <lineage>
        <taxon>Eukaryota</taxon>
        <taxon>Fungi</taxon>
        <taxon>Dikarya</taxon>
        <taxon>Ascomycota</taxon>
        <taxon>Saccharomycotina</taxon>
        <taxon>Saccharomycetes</taxon>
        <taxon>Saccharomycetales</taxon>
        <taxon>Saccharomycetaceae</taxon>
        <taxon>Zygosaccharomyces</taxon>
    </lineage>
</organism>
<proteinExistence type="predicted"/>
<dbReference type="Proteomes" id="UP000187013">
    <property type="component" value="Unassembled WGS sequence"/>
</dbReference>
<dbReference type="GO" id="GO:0032509">
    <property type="term" value="P:endosome transport via multivesicular body sorting pathway"/>
    <property type="evidence" value="ECO:0007669"/>
    <property type="project" value="InterPro"/>
</dbReference>
<dbReference type="OMA" id="PWYEECD"/>
<feature type="domain" description="Multivesicular body sorting factor 12" evidence="1">
    <location>
        <begin position="8"/>
        <end position="96"/>
    </location>
</feature>
<dbReference type="GO" id="GO:0043162">
    <property type="term" value="P:ubiquitin-dependent protein catabolic process via the multivesicular body sorting pathway"/>
    <property type="evidence" value="ECO:0007669"/>
    <property type="project" value="EnsemblFungi"/>
</dbReference>
<dbReference type="GO" id="GO:0043130">
    <property type="term" value="F:ubiquitin binding"/>
    <property type="evidence" value="ECO:0007669"/>
    <property type="project" value="EnsemblFungi"/>
</dbReference>
<dbReference type="Pfam" id="PF09452">
    <property type="entry name" value="Mvb12"/>
    <property type="match status" value="1"/>
</dbReference>
<evidence type="ECO:0000259" key="1">
    <source>
        <dbReference type="Pfam" id="PF09452"/>
    </source>
</evidence>
<dbReference type="GO" id="GO:0031333">
    <property type="term" value="P:negative regulation of protein-containing complex assembly"/>
    <property type="evidence" value="ECO:0007669"/>
    <property type="project" value="EnsemblFungi"/>
</dbReference>
<dbReference type="GO" id="GO:0006623">
    <property type="term" value="P:protein targeting to vacuole"/>
    <property type="evidence" value="ECO:0007669"/>
    <property type="project" value="EnsemblFungi"/>
</dbReference>
<dbReference type="GO" id="GO:0005829">
    <property type="term" value="C:cytosol"/>
    <property type="evidence" value="ECO:0007669"/>
    <property type="project" value="EnsemblFungi"/>
</dbReference>
<dbReference type="AlphaFoldDB" id="A0A1Q3A648"/>
<dbReference type="EMBL" id="BDGX01000030">
    <property type="protein sequence ID" value="GAV51050.1"/>
    <property type="molecule type" value="Genomic_DNA"/>
</dbReference>
<evidence type="ECO:0000313" key="2">
    <source>
        <dbReference type="EMBL" id="GAV51050.1"/>
    </source>
</evidence>
<dbReference type="GO" id="GO:1904669">
    <property type="term" value="P:ATP export"/>
    <property type="evidence" value="ECO:0007669"/>
    <property type="project" value="EnsemblFungi"/>
</dbReference>
<comment type="caution">
    <text evidence="2">The sequence shown here is derived from an EMBL/GenBank/DDBJ whole genome shotgun (WGS) entry which is preliminary data.</text>
</comment>
<protein>
    <recommendedName>
        <fullName evidence="1">Multivesicular body sorting factor 12 domain-containing protein</fullName>
    </recommendedName>
</protein>
<dbReference type="InterPro" id="IPR019014">
    <property type="entry name" value="Mvb12"/>
</dbReference>
<evidence type="ECO:0000313" key="3">
    <source>
        <dbReference type="Proteomes" id="UP000187013"/>
    </source>
</evidence>
<accession>A0A1Q3A648</accession>
<dbReference type="GO" id="GO:0000813">
    <property type="term" value="C:ESCRT I complex"/>
    <property type="evidence" value="ECO:0007669"/>
    <property type="project" value="EnsemblFungi"/>
</dbReference>
<reference evidence="2 3" key="1">
    <citation type="submission" date="2016-08" db="EMBL/GenBank/DDBJ databases">
        <title>Draft genome sequence of allopolyploid Zygosaccharomyces rouxii.</title>
        <authorList>
            <person name="Watanabe J."/>
            <person name="Uehara K."/>
            <person name="Mogi Y."/>
            <person name="Tsukioka Y."/>
        </authorList>
    </citation>
    <scope>NUCLEOTIDE SEQUENCE [LARGE SCALE GENOMIC DNA]</scope>
    <source>
        <strain evidence="2 3">NBRC 110957</strain>
    </source>
</reference>
<dbReference type="Gene3D" id="6.10.250.1830">
    <property type="match status" value="1"/>
</dbReference>
<name>A0A1Q3A648_ZYGRO</name>
<sequence>MDLVEETLRNRPLVNSRGSKFPHEVPPRLHIPQIKLQPLQPASQMFGPWYNECDQLVQLAELHDKRSQQFESWYVSQCLSKKPPGMAMTMLSPSRRE</sequence>
<dbReference type="OrthoDB" id="4065295at2759"/>
<gene>
    <name evidence="2" type="ORF">ZYGR_0AD02330</name>
</gene>